<reference evidence="2" key="1">
    <citation type="submission" date="2021-05" db="EMBL/GenBank/DDBJ databases">
        <authorList>
            <person name="Alioto T."/>
            <person name="Alioto T."/>
            <person name="Gomez Garrido J."/>
        </authorList>
    </citation>
    <scope>NUCLEOTIDE SEQUENCE</scope>
</reference>
<dbReference type="EMBL" id="HBUE01165668">
    <property type="protein sequence ID" value="CAG6512478.1"/>
    <property type="molecule type" value="Transcribed_RNA"/>
</dbReference>
<dbReference type="EMBL" id="HBUE01270958">
    <property type="protein sequence ID" value="CAG6563931.1"/>
    <property type="molecule type" value="Transcribed_RNA"/>
</dbReference>
<accession>A0A8D8DJ38</accession>
<evidence type="ECO:0000256" key="1">
    <source>
        <dbReference type="SAM" id="MobiDB-lite"/>
    </source>
</evidence>
<dbReference type="EMBL" id="HBUE01270956">
    <property type="protein sequence ID" value="CAG6563929.1"/>
    <property type="molecule type" value="Transcribed_RNA"/>
</dbReference>
<sequence length="164" mass="17955">MGADAGGVELCTVYHHCDSGCGEGSKLAHGKRTESVLVRGNRRRRGVQQHPHGRGVRRRTQGAGSLPKPADFGRNQRPQEGRLLRHRRRHHVVHHLLLLRASVLVRDQLDPGGSRKRRRGLHAGRADHRAVWRAGRCAESGPVVSSPGSVRLGEGIGGEHLFGD</sequence>
<feature type="compositionally biased region" description="Basic residues" evidence="1">
    <location>
        <begin position="42"/>
        <end position="60"/>
    </location>
</feature>
<protein>
    <submittedName>
        <fullName evidence="2">(northern house mosquito) hypothetical protein</fullName>
    </submittedName>
</protein>
<dbReference type="EMBL" id="HBUE01136512">
    <property type="protein sequence ID" value="CAG6498797.1"/>
    <property type="molecule type" value="Transcribed_RNA"/>
</dbReference>
<feature type="region of interest" description="Disordered" evidence="1">
    <location>
        <begin position="42"/>
        <end position="77"/>
    </location>
</feature>
<proteinExistence type="predicted"/>
<name>A0A8D8DJ38_CULPI</name>
<evidence type="ECO:0000313" key="2">
    <source>
        <dbReference type="EMBL" id="CAG6512478.1"/>
    </source>
</evidence>
<dbReference type="EMBL" id="HBUE01165667">
    <property type="protein sequence ID" value="CAG6512476.1"/>
    <property type="molecule type" value="Transcribed_RNA"/>
</dbReference>
<organism evidence="2">
    <name type="scientific">Culex pipiens</name>
    <name type="common">House mosquito</name>
    <dbReference type="NCBI Taxonomy" id="7175"/>
    <lineage>
        <taxon>Eukaryota</taxon>
        <taxon>Metazoa</taxon>
        <taxon>Ecdysozoa</taxon>
        <taxon>Arthropoda</taxon>
        <taxon>Hexapoda</taxon>
        <taxon>Insecta</taxon>
        <taxon>Pterygota</taxon>
        <taxon>Neoptera</taxon>
        <taxon>Endopterygota</taxon>
        <taxon>Diptera</taxon>
        <taxon>Nematocera</taxon>
        <taxon>Culicoidea</taxon>
        <taxon>Culicidae</taxon>
        <taxon>Culicinae</taxon>
        <taxon>Culicini</taxon>
        <taxon>Culex</taxon>
        <taxon>Culex</taxon>
    </lineage>
</organism>
<dbReference type="AlphaFoldDB" id="A0A8D8DJ38"/>